<comment type="similarity">
    <text evidence="3">Belongs to the bacterial ribosomal protein bL31 family.</text>
</comment>
<dbReference type="NCBIfam" id="NF002462">
    <property type="entry name" value="PRK01678.1"/>
    <property type="match status" value="1"/>
</dbReference>
<dbReference type="GO" id="GO:0006412">
    <property type="term" value="P:translation"/>
    <property type="evidence" value="ECO:0007669"/>
    <property type="project" value="InterPro"/>
</dbReference>
<dbReference type="PANTHER" id="PTHR33280:SF1">
    <property type="entry name" value="LARGE RIBOSOMAL SUBUNIT PROTEIN BL31C"/>
    <property type="match status" value="1"/>
</dbReference>
<evidence type="ECO:0000313" key="5">
    <source>
        <dbReference type="Proteomes" id="UP000289841"/>
    </source>
</evidence>
<dbReference type="InterPro" id="IPR042105">
    <property type="entry name" value="Ribosomal_bL31_sf"/>
</dbReference>
<sequence>MKNIHPETRLVIFEDSQTKTQYLIDSAITTKETGIYTIDGNTYPLVKVDTSASSHPFYTGEQTFIQAQGRVDKFNKKYQKRGTVKWKKY</sequence>
<evidence type="ECO:0000256" key="1">
    <source>
        <dbReference type="ARBA" id="ARBA00022980"/>
    </source>
</evidence>
<proteinExistence type="inferred from homology"/>
<dbReference type="InterPro" id="IPR002150">
    <property type="entry name" value="Ribosomal_bL31"/>
</dbReference>
<evidence type="ECO:0000256" key="2">
    <source>
        <dbReference type="ARBA" id="ARBA00023274"/>
    </source>
</evidence>
<dbReference type="PRINTS" id="PR01249">
    <property type="entry name" value="RIBOSOMALL31"/>
</dbReference>
<dbReference type="GO" id="GO:0005840">
    <property type="term" value="C:ribosome"/>
    <property type="evidence" value="ECO:0007669"/>
    <property type="project" value="UniProtKB-KW"/>
</dbReference>
<protein>
    <recommendedName>
        <fullName evidence="3">50S ribosomal protein L31</fullName>
    </recommendedName>
</protein>
<dbReference type="SUPFAM" id="SSF143800">
    <property type="entry name" value="L28p-like"/>
    <property type="match status" value="1"/>
</dbReference>
<evidence type="ECO:0000256" key="3">
    <source>
        <dbReference type="RuleBase" id="RU000564"/>
    </source>
</evidence>
<dbReference type="GO" id="GO:1990904">
    <property type="term" value="C:ribonucleoprotein complex"/>
    <property type="evidence" value="ECO:0007669"/>
    <property type="project" value="UniProtKB-KW"/>
</dbReference>
<name>A0A449BFT9_HAPAX</name>
<keyword evidence="2 3" id="KW-0687">Ribonucleoprotein</keyword>
<accession>A0A449BFT9</accession>
<reference evidence="4 5" key="1">
    <citation type="submission" date="2019-01" db="EMBL/GenBank/DDBJ databases">
        <authorList>
            <consortium name="Pathogen Informatics"/>
        </authorList>
    </citation>
    <scope>NUCLEOTIDE SEQUENCE [LARGE SCALE GENOMIC DNA]</scope>
    <source>
        <strain evidence="4 5">NCTC10138</strain>
    </source>
</reference>
<dbReference type="InterPro" id="IPR027493">
    <property type="entry name" value="Ribosomal_bL31_B"/>
</dbReference>
<dbReference type="InterPro" id="IPR034704">
    <property type="entry name" value="Ribosomal_bL28/bL31-like_sf"/>
</dbReference>
<dbReference type="Pfam" id="PF01197">
    <property type="entry name" value="Ribosomal_L31"/>
    <property type="match status" value="1"/>
</dbReference>
<dbReference type="NCBIfam" id="TIGR00105">
    <property type="entry name" value="L31"/>
    <property type="match status" value="1"/>
</dbReference>
<dbReference type="STRING" id="1278311.GCA_000428705_00838"/>
<dbReference type="PANTHER" id="PTHR33280">
    <property type="entry name" value="50S RIBOSOMAL PROTEIN L31, CHLOROPLASTIC"/>
    <property type="match status" value="1"/>
</dbReference>
<keyword evidence="5" id="KW-1185">Reference proteome</keyword>
<evidence type="ECO:0000313" key="4">
    <source>
        <dbReference type="EMBL" id="VEU81298.1"/>
    </source>
</evidence>
<dbReference type="PROSITE" id="PS01143">
    <property type="entry name" value="RIBOSOMAL_L31"/>
    <property type="match status" value="1"/>
</dbReference>
<dbReference type="GO" id="GO:0003735">
    <property type="term" value="F:structural constituent of ribosome"/>
    <property type="evidence" value="ECO:0007669"/>
    <property type="project" value="InterPro"/>
</dbReference>
<organism evidence="4 5">
    <name type="scientific">Haploplasma axanthum</name>
    <name type="common">Acholeplasma axanthum</name>
    <dbReference type="NCBI Taxonomy" id="29552"/>
    <lineage>
        <taxon>Bacteria</taxon>
        <taxon>Bacillati</taxon>
        <taxon>Mycoplasmatota</taxon>
        <taxon>Mollicutes</taxon>
        <taxon>Acholeplasmatales</taxon>
        <taxon>Acholeplasmataceae</taxon>
        <taxon>Haploplasma</taxon>
    </lineage>
</organism>
<dbReference type="Gene3D" id="4.10.830.30">
    <property type="entry name" value="Ribosomal protein L31"/>
    <property type="match status" value="1"/>
</dbReference>
<keyword evidence="1 3" id="KW-0689">Ribosomal protein</keyword>
<dbReference type="Proteomes" id="UP000289841">
    <property type="component" value="Chromosome"/>
</dbReference>
<dbReference type="EMBL" id="LR215048">
    <property type="protein sequence ID" value="VEU81298.1"/>
    <property type="molecule type" value="Genomic_DNA"/>
</dbReference>
<dbReference type="AlphaFoldDB" id="A0A449BFT9"/>
<gene>
    <name evidence="4" type="primary">rpmE_2</name>
    <name evidence="4" type="ORF">NCTC10138_01696</name>
</gene>
<dbReference type="KEGG" id="aaxa:NCTC10138_01696"/>